<dbReference type="EMBL" id="CR382139">
    <property type="protein sequence ID" value="CAG90942.2"/>
    <property type="molecule type" value="Genomic_DNA"/>
</dbReference>
<dbReference type="RefSeq" id="XP_462432.2">
    <property type="nucleotide sequence ID" value="XM_462432.2"/>
</dbReference>
<dbReference type="KEGG" id="dha:DEHA2G20460g"/>
<dbReference type="FunCoup" id="Q6BH89">
    <property type="interactions" value="81"/>
</dbReference>
<dbReference type="VEuPathDB" id="FungiDB:DEHA2G20460g"/>
<evidence type="ECO:0000256" key="2">
    <source>
        <dbReference type="ARBA" id="ARBA00022490"/>
    </source>
</evidence>
<sequence>MHYVYAHNMYFYIKLITDQQDEFASFPGNCIMADKYTGLPGIDIESAEVFETSDIDSDVDIDAYTGIDATEKNSDIEEPEIDSGEARSRFSNDILVGDINMVDFSGSITNPSLTRTGYQVNQVDETIDQRLSRIARELEEIKILQSNDSLNTKTSECDKLVKTLESFAKEPLSSPVNDLNQYNHRIKQVFDEASTRLETASSAGTGDSKTPQKPPLVDTSQVLALESRLNAIESVLGSDGATNLQSQAESKPTIQNWLNELSRKLNVLHNPEYQLDTVKQEVSLLTKQIETLASHKKFLDLSHSVPANPPPQLDSGHNQINSKIEDLHEKLPFFNHVNATVPLIVTRLKTLHTVHADLANTVQTVHELDSILNDIKSDMKKWNDSIDVVNANVDNHDKQFQSNKEHINSLFKDLNDKVSSISQ</sequence>
<dbReference type="HOGENOM" id="CLU_057740_0_0_1"/>
<dbReference type="AlphaFoldDB" id="Q6BH89"/>
<comment type="subcellular location">
    <subcellularLocation>
        <location evidence="1">Cytoplasm</location>
    </subcellularLocation>
</comment>
<dbReference type="GO" id="GO:0007017">
    <property type="term" value="P:microtubule-based process"/>
    <property type="evidence" value="ECO:0007669"/>
    <property type="project" value="InterPro"/>
</dbReference>
<evidence type="ECO:0000313" key="3">
    <source>
        <dbReference type="EMBL" id="CAG90942.2"/>
    </source>
</evidence>
<dbReference type="OMA" id="MKNNIDL"/>
<dbReference type="GO" id="GO:0005737">
    <property type="term" value="C:cytoplasm"/>
    <property type="evidence" value="ECO:0007669"/>
    <property type="project" value="UniProtKB-SubCell"/>
</dbReference>
<accession>Q6BH89</accession>
<keyword evidence="4" id="KW-1185">Reference proteome</keyword>
<dbReference type="InterPro" id="IPR028133">
    <property type="entry name" value="Dynamitin"/>
</dbReference>
<gene>
    <name evidence="3" type="ordered locus">DEHA2G20460g</name>
</gene>
<dbReference type="Pfam" id="PF04912">
    <property type="entry name" value="Dynamitin"/>
    <property type="match status" value="1"/>
</dbReference>
<protein>
    <submittedName>
        <fullName evidence="3">DEHA2G20460p</fullName>
    </submittedName>
</protein>
<name>Q6BH89_DEBHA</name>
<dbReference type="Proteomes" id="UP000000599">
    <property type="component" value="Chromosome G"/>
</dbReference>
<dbReference type="PANTHER" id="PTHR15346">
    <property type="entry name" value="DYNACTIN SUBUNIT"/>
    <property type="match status" value="1"/>
</dbReference>
<dbReference type="eggNOG" id="ENOG502S656">
    <property type="taxonomic scope" value="Eukaryota"/>
</dbReference>
<evidence type="ECO:0000256" key="1">
    <source>
        <dbReference type="ARBA" id="ARBA00004496"/>
    </source>
</evidence>
<organism evidence="3 4">
    <name type="scientific">Debaryomyces hansenii (strain ATCC 36239 / CBS 767 / BCRC 21394 / JCM 1990 / NBRC 0083 / IGC 2968)</name>
    <name type="common">Yeast</name>
    <name type="synonym">Torulaspora hansenii</name>
    <dbReference type="NCBI Taxonomy" id="284592"/>
    <lineage>
        <taxon>Eukaryota</taxon>
        <taxon>Fungi</taxon>
        <taxon>Dikarya</taxon>
        <taxon>Ascomycota</taxon>
        <taxon>Saccharomycotina</taxon>
        <taxon>Pichiomycetes</taxon>
        <taxon>Debaryomycetaceae</taxon>
        <taxon>Debaryomyces</taxon>
    </lineage>
</organism>
<dbReference type="OrthoDB" id="4977at2759"/>
<dbReference type="GO" id="GO:0005869">
    <property type="term" value="C:dynactin complex"/>
    <property type="evidence" value="ECO:0007669"/>
    <property type="project" value="InterPro"/>
</dbReference>
<dbReference type="InParanoid" id="Q6BH89"/>
<evidence type="ECO:0000313" key="4">
    <source>
        <dbReference type="Proteomes" id="UP000000599"/>
    </source>
</evidence>
<reference evidence="3 4" key="1">
    <citation type="journal article" date="2004" name="Nature">
        <title>Genome evolution in yeasts.</title>
        <authorList>
            <consortium name="Genolevures"/>
            <person name="Dujon B."/>
            <person name="Sherman D."/>
            <person name="Fischer G."/>
            <person name="Durrens P."/>
            <person name="Casaregola S."/>
            <person name="Lafontaine I."/>
            <person name="de Montigny J."/>
            <person name="Marck C."/>
            <person name="Neuveglise C."/>
            <person name="Talla E."/>
            <person name="Goffard N."/>
            <person name="Frangeul L."/>
            <person name="Aigle M."/>
            <person name="Anthouard V."/>
            <person name="Babour A."/>
            <person name="Barbe V."/>
            <person name="Barnay S."/>
            <person name="Blanchin S."/>
            <person name="Beckerich J.M."/>
            <person name="Beyne E."/>
            <person name="Bleykasten C."/>
            <person name="Boisrame A."/>
            <person name="Boyer J."/>
            <person name="Cattolico L."/>
            <person name="Confanioleri F."/>
            <person name="de Daruvar A."/>
            <person name="Despons L."/>
            <person name="Fabre E."/>
            <person name="Fairhead C."/>
            <person name="Ferry-Dumazet H."/>
            <person name="Groppi A."/>
            <person name="Hantraye F."/>
            <person name="Hennequin C."/>
            <person name="Jauniaux N."/>
            <person name="Joyet P."/>
            <person name="Kachouri R."/>
            <person name="Kerrest A."/>
            <person name="Koszul R."/>
            <person name="Lemaire M."/>
            <person name="Lesur I."/>
            <person name="Ma L."/>
            <person name="Muller H."/>
            <person name="Nicaud J.M."/>
            <person name="Nikolski M."/>
            <person name="Oztas S."/>
            <person name="Ozier-Kalogeropoulos O."/>
            <person name="Pellenz S."/>
            <person name="Potier S."/>
            <person name="Richard G.F."/>
            <person name="Straub M.L."/>
            <person name="Suleau A."/>
            <person name="Swennene D."/>
            <person name="Tekaia F."/>
            <person name="Wesolowski-Louvel M."/>
            <person name="Westhof E."/>
            <person name="Wirth B."/>
            <person name="Zeniou-Meyer M."/>
            <person name="Zivanovic I."/>
            <person name="Bolotin-Fukuhara M."/>
            <person name="Thierry A."/>
            <person name="Bouchier C."/>
            <person name="Caudron B."/>
            <person name="Scarpelli C."/>
            <person name="Gaillardin C."/>
            <person name="Weissenbach J."/>
            <person name="Wincker P."/>
            <person name="Souciet J.L."/>
        </authorList>
    </citation>
    <scope>NUCLEOTIDE SEQUENCE [LARGE SCALE GENOMIC DNA]</scope>
    <source>
        <strain evidence="4">ATCC 36239 / CBS 767 / BCRC 21394 / JCM 1990 / NBRC 0083 / IGC 2968</strain>
    </source>
</reference>
<keyword evidence="2" id="KW-0963">Cytoplasm</keyword>
<dbReference type="GeneID" id="2905379"/>
<proteinExistence type="predicted"/>
<dbReference type="STRING" id="284592.Q6BH89"/>